<name>A0ABW7N7L3_9BACT</name>
<gene>
    <name evidence="1" type="ORF">ACHKAR_09095</name>
</gene>
<organism evidence="1 2">
    <name type="scientific">Marinoscillum luteum</name>
    <dbReference type="NCBI Taxonomy" id="861051"/>
    <lineage>
        <taxon>Bacteria</taxon>
        <taxon>Pseudomonadati</taxon>
        <taxon>Bacteroidota</taxon>
        <taxon>Cytophagia</taxon>
        <taxon>Cytophagales</taxon>
        <taxon>Reichenbachiellaceae</taxon>
        <taxon>Marinoscillum</taxon>
    </lineage>
</organism>
<reference evidence="1 2" key="1">
    <citation type="journal article" date="2013" name="Int. J. Syst. Evol. Microbiol.">
        <title>Marinoscillum luteum sp. nov., isolated from marine sediment.</title>
        <authorList>
            <person name="Cha I.T."/>
            <person name="Park S.J."/>
            <person name="Kim S.J."/>
            <person name="Kim J.G."/>
            <person name="Jung M.Y."/>
            <person name="Shin K.S."/>
            <person name="Kwon K.K."/>
            <person name="Yang S.H."/>
            <person name="Seo Y.S."/>
            <person name="Rhee S.K."/>
        </authorList>
    </citation>
    <scope>NUCLEOTIDE SEQUENCE [LARGE SCALE GENOMIC DNA]</scope>
    <source>
        <strain evidence="1 2">KCTC 23939</strain>
    </source>
</reference>
<proteinExistence type="predicted"/>
<dbReference type="RefSeq" id="WP_395417142.1">
    <property type="nucleotide sequence ID" value="NZ_JBIPKE010000015.1"/>
</dbReference>
<accession>A0ABW7N7L3</accession>
<evidence type="ECO:0000313" key="2">
    <source>
        <dbReference type="Proteomes" id="UP001610063"/>
    </source>
</evidence>
<sequence length="1109" mass="127099">MIQKEQIADRRKEIAEIRHADSVFRDILAREKEREDYEERWFWELLQNAKDAVDLAQKVSARLEVSEDKISFSHTGNPFELDDILSLIIQGSSKSDKVGKTGRFGTGFMTTYLLSKRVNISGQLSGGQGCFQFNLDREASDNDEFYKLQAISNESFDNSIREESYLGASQFQTKFVYNLDERGKETAKAGIKSLDLLIPFSQLFNQQIESIEVVSQSSITKYEKHFVEEFSIEGKKLNHYKLETITDNQVVKSFNAYVIVDEEFEICSITNSNSGVEKFEPLEKNHPRLYFTFPLIGSEEIGIPFVINSLQFDPKVERNGIYLKSGNDKTDVVRNKTIVESGLRTASEVFTKLSIARNIQGVFELLNFKAAKDYTWIDHSWLNGLKRETLDSLSTIEFIKVASNDNLTSFNDLTVPYSSYEEKSIKIYELFKNLSNRSVVRESELYNWINICKNHIEIRELDIFEITPICGIKELIQLVAEFSDLETFTSNLINADPYQWLNDFYEITDTLFDSFPLASEILLNQEGQFRAPEGMFWDKCNDPELNAISKSLGLNFPTKLISSDIKRFTISGIVDFYENQAVAQIKAVLNDPDLDYTEELIKKANVDFLKWLISKNRKDDIKDLKILSGEPDSLNVQVLPQGSHLLLTPKSFFSGSFPFFSDLIRERDCMHAIYAEYLSETDFRFLSDHNLIHYSPLVIRNEKLNPKIIELLAVNPDDLNILKDDEGKIQREIEFEYSDFAYLTTSEGHIYDRNSTPKSCFERLRFLMLEATERDPFFNQLTFDVTVEETGKAIKFNRSLWLARAKSLQWIFIRNPDIESEKKFLSEVPSSKNLSELMKDHPDLIKSIKGENQQLFLTKIGVGVSDLIRNTLPSEDLKLSWDRAITNMITSEVDPELVQEIFNDPTIKKEYEKRLNEKKLISRNQRIGALIEKLFKEYIVELKESGTEISIERKPFGSDYLLTDESSDLVNNNAEREGFSLNNGDWLVELKASGKEFAEMTTLQAGTAATTSAGYALIVVPLDGNEPDIDYLKANAKVISDIGKRVGNIISDYDDVLKRKKLLNTGKNGISVSMEDQTVRFRVESAIWNSADSSSIKDFIFTKFKTKNL</sequence>
<dbReference type="InterPro" id="IPR036890">
    <property type="entry name" value="HATPase_C_sf"/>
</dbReference>
<dbReference type="Proteomes" id="UP001610063">
    <property type="component" value="Unassembled WGS sequence"/>
</dbReference>
<protein>
    <submittedName>
        <fullName evidence="1">Sacsin N-terminal ATP-binding-like domain-containing protein</fullName>
    </submittedName>
</protein>
<evidence type="ECO:0000313" key="1">
    <source>
        <dbReference type="EMBL" id="MFH6983593.1"/>
    </source>
</evidence>
<dbReference type="Gene3D" id="3.30.565.10">
    <property type="entry name" value="Histidine kinase-like ATPase, C-terminal domain"/>
    <property type="match status" value="1"/>
</dbReference>
<dbReference type="SUPFAM" id="SSF55874">
    <property type="entry name" value="ATPase domain of HSP90 chaperone/DNA topoisomerase II/histidine kinase"/>
    <property type="match status" value="1"/>
</dbReference>
<keyword evidence="2" id="KW-1185">Reference proteome</keyword>
<comment type="caution">
    <text evidence="1">The sequence shown here is derived from an EMBL/GenBank/DDBJ whole genome shotgun (WGS) entry which is preliminary data.</text>
</comment>
<dbReference type="NCBIfam" id="NF047352">
    <property type="entry name" value="P_loop_sacsin"/>
    <property type="match status" value="1"/>
</dbReference>
<dbReference type="EMBL" id="JBIPKE010000015">
    <property type="protein sequence ID" value="MFH6983593.1"/>
    <property type="molecule type" value="Genomic_DNA"/>
</dbReference>